<dbReference type="Gene3D" id="2.60.120.1440">
    <property type="match status" value="1"/>
</dbReference>
<organism evidence="4 5">
    <name type="scientific">Ancylobacter rudongensis</name>
    <dbReference type="NCBI Taxonomy" id="177413"/>
    <lineage>
        <taxon>Bacteria</taxon>
        <taxon>Pseudomonadati</taxon>
        <taxon>Pseudomonadota</taxon>
        <taxon>Alphaproteobacteria</taxon>
        <taxon>Hyphomicrobiales</taxon>
        <taxon>Xanthobacteraceae</taxon>
        <taxon>Ancylobacter</taxon>
    </lineage>
</organism>
<dbReference type="STRING" id="177413.SAMN05660859_2615"/>
<feature type="domain" description="FecR N-terminal" evidence="3">
    <location>
        <begin position="16"/>
        <end position="57"/>
    </location>
</feature>
<feature type="domain" description="FecR protein" evidence="2">
    <location>
        <begin position="103"/>
        <end position="192"/>
    </location>
</feature>
<keyword evidence="1" id="KW-0472">Membrane</keyword>
<name>A0A1G4SXM8_9HYPH</name>
<dbReference type="InterPro" id="IPR006860">
    <property type="entry name" value="FecR"/>
</dbReference>
<sequence>MRRRARAATTNDPLTERALSWLVRLHSGSETEQDWLAYHEWKMAHPSHAEAAARAEHVWSRLGPALKPPPRPGWKAAGALVLVVALAGAGASGSFSSWFADQATSVGEIRTVTLDDGSSVVMDSATSLDVDFGGSQRRIRVLDGQVFVTVAADASRPFLVDAGEGEVRALGTAFNIRRDGARTDVSVTQHAVRVSLESAGSVEVREGQGVDFAPATGLSAPRAVDIEQVTAWRKGEILFDGRPLGEVVNEMGRYRRGTVFFIDDKLKQLPVTGIFSTHDTDDFFLALEQTLPVRVTRLPYLILIGPVSE</sequence>
<dbReference type="PANTHER" id="PTHR30273">
    <property type="entry name" value="PERIPLASMIC SIGNAL SENSOR AND SIGMA FACTOR ACTIVATOR FECR-RELATED"/>
    <property type="match status" value="1"/>
</dbReference>
<reference evidence="5" key="1">
    <citation type="submission" date="2016-10" db="EMBL/GenBank/DDBJ databases">
        <authorList>
            <person name="Varghese N."/>
            <person name="Submissions S."/>
        </authorList>
    </citation>
    <scope>NUCLEOTIDE SEQUENCE [LARGE SCALE GENOMIC DNA]</scope>
    <source>
        <strain evidence="5">CGMCC 1.1761</strain>
    </source>
</reference>
<dbReference type="GO" id="GO:0016989">
    <property type="term" value="F:sigma factor antagonist activity"/>
    <property type="evidence" value="ECO:0007669"/>
    <property type="project" value="TreeGrafter"/>
</dbReference>
<dbReference type="AlphaFoldDB" id="A0A1G4SXM8"/>
<keyword evidence="1" id="KW-0812">Transmembrane</keyword>
<gene>
    <name evidence="4" type="ORF">SAMN05660859_2615</name>
</gene>
<dbReference type="Pfam" id="PF04773">
    <property type="entry name" value="FecR"/>
    <property type="match status" value="1"/>
</dbReference>
<evidence type="ECO:0000313" key="5">
    <source>
        <dbReference type="Proteomes" id="UP000198889"/>
    </source>
</evidence>
<accession>A0A1G4SXM8</accession>
<evidence type="ECO:0000256" key="1">
    <source>
        <dbReference type="SAM" id="Phobius"/>
    </source>
</evidence>
<dbReference type="Proteomes" id="UP000198889">
    <property type="component" value="Unassembled WGS sequence"/>
</dbReference>
<dbReference type="RefSeq" id="WP_091440213.1">
    <property type="nucleotide sequence ID" value="NZ_FMTP01000003.1"/>
</dbReference>
<dbReference type="PIRSF" id="PIRSF018266">
    <property type="entry name" value="FecR"/>
    <property type="match status" value="1"/>
</dbReference>
<evidence type="ECO:0000259" key="2">
    <source>
        <dbReference type="Pfam" id="PF04773"/>
    </source>
</evidence>
<keyword evidence="5" id="KW-1185">Reference proteome</keyword>
<evidence type="ECO:0000259" key="3">
    <source>
        <dbReference type="Pfam" id="PF16220"/>
    </source>
</evidence>
<keyword evidence="1" id="KW-1133">Transmembrane helix</keyword>
<dbReference type="InterPro" id="IPR012373">
    <property type="entry name" value="Ferrdict_sens_TM"/>
</dbReference>
<dbReference type="EMBL" id="FMTP01000003">
    <property type="protein sequence ID" value="SCW73903.1"/>
    <property type="molecule type" value="Genomic_DNA"/>
</dbReference>
<proteinExistence type="predicted"/>
<dbReference type="InterPro" id="IPR032623">
    <property type="entry name" value="FecR_N"/>
</dbReference>
<dbReference type="PANTHER" id="PTHR30273:SF2">
    <property type="entry name" value="PROTEIN FECR"/>
    <property type="match status" value="1"/>
</dbReference>
<feature type="transmembrane region" description="Helical" evidence="1">
    <location>
        <begin position="76"/>
        <end position="100"/>
    </location>
</feature>
<dbReference type="Pfam" id="PF16220">
    <property type="entry name" value="DUF4880"/>
    <property type="match status" value="1"/>
</dbReference>
<dbReference type="Gene3D" id="3.55.50.30">
    <property type="match status" value="1"/>
</dbReference>
<protein>
    <submittedName>
        <fullName evidence="4">FecR family protein</fullName>
    </submittedName>
</protein>
<evidence type="ECO:0000313" key="4">
    <source>
        <dbReference type="EMBL" id="SCW73903.1"/>
    </source>
</evidence>